<dbReference type="Pfam" id="PF00291">
    <property type="entry name" value="PALP"/>
    <property type="match status" value="1"/>
</dbReference>
<accession>A0A2S9XWS0</accession>
<dbReference type="PANTHER" id="PTHR10314">
    <property type="entry name" value="CYSTATHIONINE BETA-SYNTHASE"/>
    <property type="match status" value="1"/>
</dbReference>
<evidence type="ECO:0000256" key="2">
    <source>
        <dbReference type="ARBA" id="ARBA00005003"/>
    </source>
</evidence>
<dbReference type="UniPathway" id="UPA00136">
    <property type="reaction ID" value="UER00201"/>
</dbReference>
<dbReference type="CDD" id="cd01561">
    <property type="entry name" value="CBS_like"/>
    <property type="match status" value="1"/>
</dbReference>
<dbReference type="Gene3D" id="3.10.580.10">
    <property type="entry name" value="CBS-domain"/>
    <property type="match status" value="1"/>
</dbReference>
<dbReference type="GO" id="GO:0019343">
    <property type="term" value="P:cysteine biosynthetic process via cystathionine"/>
    <property type="evidence" value="ECO:0007669"/>
    <property type="project" value="InterPro"/>
</dbReference>
<dbReference type="NCBIfam" id="TIGR01137">
    <property type="entry name" value="cysta_beta"/>
    <property type="match status" value="1"/>
</dbReference>
<evidence type="ECO:0000256" key="10">
    <source>
        <dbReference type="NCBIfam" id="TIGR01137"/>
    </source>
</evidence>
<dbReference type="FunFam" id="3.40.50.1100:FF:000003">
    <property type="entry name" value="Cystathionine beta-synthase"/>
    <property type="match status" value="1"/>
</dbReference>
<dbReference type="InterPro" id="IPR000644">
    <property type="entry name" value="CBS_dom"/>
</dbReference>
<feature type="domain" description="CBS" evidence="12">
    <location>
        <begin position="343"/>
        <end position="402"/>
    </location>
</feature>
<dbReference type="Gene3D" id="3.40.50.1100">
    <property type="match status" value="2"/>
</dbReference>
<dbReference type="PROSITE" id="PS51371">
    <property type="entry name" value="CBS"/>
    <property type="match status" value="1"/>
</dbReference>
<evidence type="ECO:0000256" key="9">
    <source>
        <dbReference type="ARBA" id="ARBA00047490"/>
    </source>
</evidence>
<dbReference type="EC" id="4.2.1.22" evidence="4 10"/>
<dbReference type="Proteomes" id="UP000238823">
    <property type="component" value="Unassembled WGS sequence"/>
</dbReference>
<dbReference type="PROSITE" id="PS00901">
    <property type="entry name" value="CYS_SYNTHASE"/>
    <property type="match status" value="1"/>
</dbReference>
<gene>
    <name evidence="13" type="primary">cbs</name>
    <name evidence="13" type="ORF">ENSA7_66650</name>
</gene>
<dbReference type="InterPro" id="IPR001216">
    <property type="entry name" value="P-phosphate_BS"/>
</dbReference>
<dbReference type="GO" id="GO:0006535">
    <property type="term" value="P:cysteine biosynthetic process from serine"/>
    <property type="evidence" value="ECO:0007669"/>
    <property type="project" value="InterPro"/>
</dbReference>
<dbReference type="SUPFAM" id="SSF54631">
    <property type="entry name" value="CBS-domain pair"/>
    <property type="match status" value="1"/>
</dbReference>
<evidence type="ECO:0000256" key="8">
    <source>
        <dbReference type="ARBA" id="ARBA00026192"/>
    </source>
</evidence>
<comment type="similarity">
    <text evidence="3">Belongs to the cysteine synthase/cystathionine beta-synthase family.</text>
</comment>
<dbReference type="OrthoDB" id="9815130at2"/>
<dbReference type="GO" id="GO:0016765">
    <property type="term" value="F:transferase activity, transferring alkyl or aryl (other than methyl) groups"/>
    <property type="evidence" value="ECO:0007669"/>
    <property type="project" value="UniProtKB-ARBA"/>
</dbReference>
<dbReference type="RefSeq" id="WP_106093490.1">
    <property type="nucleotide sequence ID" value="NZ_PVNL01000130.1"/>
</dbReference>
<protein>
    <recommendedName>
        <fullName evidence="8 10">Cystathionine beta-synthase</fullName>
        <ecNumber evidence="4 10">4.2.1.22</ecNumber>
    </recommendedName>
</protein>
<dbReference type="InterPro" id="IPR001926">
    <property type="entry name" value="TrpB-like_PALP"/>
</dbReference>
<evidence type="ECO:0000256" key="6">
    <source>
        <dbReference type="ARBA" id="ARBA00023122"/>
    </source>
</evidence>
<dbReference type="GO" id="GO:0005737">
    <property type="term" value="C:cytoplasm"/>
    <property type="evidence" value="ECO:0007669"/>
    <property type="project" value="InterPro"/>
</dbReference>
<dbReference type="AlphaFoldDB" id="A0A2S9XWS0"/>
<evidence type="ECO:0000256" key="5">
    <source>
        <dbReference type="ARBA" id="ARBA00022898"/>
    </source>
</evidence>
<evidence type="ECO:0000256" key="7">
    <source>
        <dbReference type="ARBA" id="ARBA00023239"/>
    </source>
</evidence>
<evidence type="ECO:0000259" key="12">
    <source>
        <dbReference type="PROSITE" id="PS51371"/>
    </source>
</evidence>
<evidence type="ECO:0000313" key="13">
    <source>
        <dbReference type="EMBL" id="PRP97315.1"/>
    </source>
</evidence>
<dbReference type="EMBL" id="PVNL01000130">
    <property type="protein sequence ID" value="PRP97315.1"/>
    <property type="molecule type" value="Genomic_DNA"/>
</dbReference>
<comment type="pathway">
    <text evidence="2">Amino-acid biosynthesis; L-cysteine biosynthesis; L-cysteine from L-homocysteine and L-serine: step 1/2.</text>
</comment>
<dbReference type="GO" id="GO:0004122">
    <property type="term" value="F:cystathionine beta-synthase activity"/>
    <property type="evidence" value="ECO:0007669"/>
    <property type="project" value="UniProtKB-UniRule"/>
</dbReference>
<proteinExistence type="inferred from homology"/>
<dbReference type="FunFam" id="3.40.50.1100:FF:000118">
    <property type="entry name" value="Related to CYS4-cystathionine beta-synthase"/>
    <property type="match status" value="1"/>
</dbReference>
<dbReference type="SUPFAM" id="SSF53686">
    <property type="entry name" value="Tryptophan synthase beta subunit-like PLP-dependent enzymes"/>
    <property type="match status" value="1"/>
</dbReference>
<dbReference type="InterPro" id="IPR036052">
    <property type="entry name" value="TrpB-like_PALP_sf"/>
</dbReference>
<sequence>MASLMPGAVPSIIEAIGNTPIVRLNAVTADLQSEIYVKVEYMNPAGSMKDRVGLNIIRDAEERGMLGPGGTIIEATSGNTGAGLAMVAAIRGYKCIFVMPDKMSQEKVSALRAYGAKVVICPTAVEPSDPRSYYSVARRLVEETPGAFYANQYHNPANPEAHYVSTGPEIWEQTQGQFDVFCSGMGTGGTLSGCGRYFKEKNPDIQIVGVDPVGSLYYEYVKTGRMTKAFSYYVEGIGEDFLPSTMNLDILDDIVQVDDLECFMMTRELVRREGIFCGGSCGAAVMGAIKYARSLETPKRILVLLPDNAQKYLSKIFNDEWMRSNGFLNEHENEGTVAHILKRKPQKLITISSTATVREAVIALKEHGISQLPVLDEKGRHFGIVAEIDLLNFLVEHEGHALDTPVADLVESDYATVTPHTRITLLKRIFNDAKVVLVTENDNLRGLLTKIDLIDYLARDAAAMRKSKDT</sequence>
<evidence type="ECO:0000256" key="1">
    <source>
        <dbReference type="ARBA" id="ARBA00001933"/>
    </source>
</evidence>
<dbReference type="SMART" id="SM00116">
    <property type="entry name" value="CBS"/>
    <property type="match status" value="2"/>
</dbReference>
<dbReference type="InterPro" id="IPR050214">
    <property type="entry name" value="Cys_Synth/Cystath_Beta-Synth"/>
</dbReference>
<keyword evidence="5" id="KW-0663">Pyridoxal phosphate</keyword>
<evidence type="ECO:0000256" key="4">
    <source>
        <dbReference type="ARBA" id="ARBA00012041"/>
    </source>
</evidence>
<name>A0A2S9XWS0_9BACT</name>
<comment type="cofactor">
    <cofactor evidence="1">
        <name>pyridoxal 5'-phosphate</name>
        <dbReference type="ChEBI" id="CHEBI:597326"/>
    </cofactor>
</comment>
<evidence type="ECO:0000313" key="14">
    <source>
        <dbReference type="Proteomes" id="UP000238823"/>
    </source>
</evidence>
<evidence type="ECO:0000256" key="3">
    <source>
        <dbReference type="ARBA" id="ARBA00007103"/>
    </source>
</evidence>
<organism evidence="13 14">
    <name type="scientific">Enhygromyxa salina</name>
    <dbReference type="NCBI Taxonomy" id="215803"/>
    <lineage>
        <taxon>Bacteria</taxon>
        <taxon>Pseudomonadati</taxon>
        <taxon>Myxococcota</taxon>
        <taxon>Polyangia</taxon>
        <taxon>Nannocystales</taxon>
        <taxon>Nannocystaceae</taxon>
        <taxon>Enhygromyxa</taxon>
    </lineage>
</organism>
<keyword evidence="7 13" id="KW-0456">Lyase</keyword>
<dbReference type="Pfam" id="PF00571">
    <property type="entry name" value="CBS"/>
    <property type="match status" value="2"/>
</dbReference>
<dbReference type="InterPro" id="IPR005857">
    <property type="entry name" value="Cysta_beta_synth"/>
</dbReference>
<comment type="catalytic activity">
    <reaction evidence="9">
        <text>L-homocysteine + L-serine = L,L-cystathionine + H2O</text>
        <dbReference type="Rhea" id="RHEA:10112"/>
        <dbReference type="ChEBI" id="CHEBI:15377"/>
        <dbReference type="ChEBI" id="CHEBI:33384"/>
        <dbReference type="ChEBI" id="CHEBI:58161"/>
        <dbReference type="ChEBI" id="CHEBI:58199"/>
        <dbReference type="EC" id="4.2.1.22"/>
    </reaction>
</comment>
<reference evidence="13 14" key="1">
    <citation type="submission" date="2018-03" db="EMBL/GenBank/DDBJ databases">
        <title>Draft Genome Sequences of the Obligatory Marine Myxobacteria Enhygromyxa salina SWB007.</title>
        <authorList>
            <person name="Poehlein A."/>
            <person name="Moghaddam J.A."/>
            <person name="Harms H."/>
            <person name="Alanjari M."/>
            <person name="Koenig G.M."/>
            <person name="Daniel R."/>
            <person name="Schaeberle T.F."/>
        </authorList>
    </citation>
    <scope>NUCLEOTIDE SEQUENCE [LARGE SCALE GENOMIC DNA]</scope>
    <source>
        <strain evidence="13 14">SWB007</strain>
    </source>
</reference>
<dbReference type="InterPro" id="IPR046342">
    <property type="entry name" value="CBS_dom_sf"/>
</dbReference>
<comment type="caution">
    <text evidence="13">The sequence shown here is derived from an EMBL/GenBank/DDBJ whole genome shotgun (WGS) entry which is preliminary data.</text>
</comment>
<keyword evidence="6 11" id="KW-0129">CBS domain</keyword>
<evidence type="ECO:0000256" key="11">
    <source>
        <dbReference type="PROSITE-ProRule" id="PRU00703"/>
    </source>
</evidence>